<keyword evidence="5" id="KW-1185">Reference proteome</keyword>
<evidence type="ECO:0000313" key="4">
    <source>
        <dbReference type="EMBL" id="SDW51628.1"/>
    </source>
</evidence>
<feature type="domain" description="YvlB/LiaX N-terminal" evidence="3">
    <location>
        <begin position="3"/>
        <end position="30"/>
    </location>
</feature>
<evidence type="ECO:0000256" key="1">
    <source>
        <dbReference type="SAM" id="MobiDB-lite"/>
    </source>
</evidence>
<dbReference type="Pfam" id="PF13349">
    <property type="entry name" value="DUF4097"/>
    <property type="match status" value="1"/>
</dbReference>
<dbReference type="Pfam" id="PF22746">
    <property type="entry name" value="SHOCT-like_DUF2089-C"/>
    <property type="match status" value="1"/>
</dbReference>
<organism evidence="4 5">
    <name type="scientific">Marinococcus luteus</name>
    <dbReference type="NCBI Taxonomy" id="1122204"/>
    <lineage>
        <taxon>Bacteria</taxon>
        <taxon>Bacillati</taxon>
        <taxon>Bacillota</taxon>
        <taxon>Bacilli</taxon>
        <taxon>Bacillales</taxon>
        <taxon>Bacillaceae</taxon>
        <taxon>Marinococcus</taxon>
    </lineage>
</organism>
<gene>
    <name evidence="4" type="ORF">SAMN05421781_1584</name>
</gene>
<evidence type="ECO:0000259" key="2">
    <source>
        <dbReference type="Pfam" id="PF13349"/>
    </source>
</evidence>
<dbReference type="AlphaFoldDB" id="A0A1H2U6X7"/>
<feature type="compositionally biased region" description="Basic and acidic residues" evidence="1">
    <location>
        <begin position="40"/>
        <end position="64"/>
    </location>
</feature>
<evidence type="ECO:0000259" key="3">
    <source>
        <dbReference type="Pfam" id="PF22746"/>
    </source>
</evidence>
<dbReference type="InterPro" id="IPR025164">
    <property type="entry name" value="Toastrack_DUF4097"/>
</dbReference>
<feature type="domain" description="DUF4097" evidence="2">
    <location>
        <begin position="178"/>
        <end position="340"/>
    </location>
</feature>
<dbReference type="Proteomes" id="UP000199488">
    <property type="component" value="Unassembled WGS sequence"/>
</dbReference>
<dbReference type="InterPro" id="IPR053959">
    <property type="entry name" value="YvlB/LiaX_N"/>
</dbReference>
<dbReference type="STRING" id="1122204.SAMN05421781_1584"/>
<dbReference type="EMBL" id="FNNC01000003">
    <property type="protein sequence ID" value="SDW51628.1"/>
    <property type="molecule type" value="Genomic_DNA"/>
</dbReference>
<proteinExistence type="predicted"/>
<sequence length="375" mass="41518">MDEERQRILKMMEDGIISLEEGERLLRAKGSEASSGPQADSKDHGEGSSSESRRSGAYRTDKKAAGSQKRKSKEDPFAMLSGFFDHALDRVKRFDLDFNFGPSVDFQHTFEHDESDIRSLDMFIQNGSLICQKWEGSTIRVACQVKAYTEESEDAARRDFIEGTDFDSRSGKLRFASRSGNYKVQAVVYVPEKSMDKMDVSTFNGDIRIDGVQTDNLYVKASNGAITVLHASAGYLAVETANGAVELKEGNIGSADVKTWNGSIHYDGSLSDIEAEALNGAITARYTSLSERSRAVLSTTTGSIKVITPREIRTEGVLRTNVGNYKCLLDNIEVKEEKSEFMQKYYQFVSNPDSTPTLRLEASAKTGAITVQDHE</sequence>
<dbReference type="Gene3D" id="2.160.20.120">
    <property type="match status" value="1"/>
</dbReference>
<name>A0A1H2U6X7_9BACI</name>
<dbReference type="RefSeq" id="WP_091613449.1">
    <property type="nucleotide sequence ID" value="NZ_FNNC01000003.1"/>
</dbReference>
<dbReference type="InterPro" id="IPR016599">
    <property type="entry name" value="UCP012569"/>
</dbReference>
<evidence type="ECO:0000313" key="5">
    <source>
        <dbReference type="Proteomes" id="UP000199488"/>
    </source>
</evidence>
<reference evidence="4 5" key="1">
    <citation type="submission" date="2016-10" db="EMBL/GenBank/DDBJ databases">
        <authorList>
            <person name="de Groot N.N."/>
        </authorList>
    </citation>
    <scope>NUCLEOTIDE SEQUENCE [LARGE SCALE GENOMIC DNA]</scope>
    <source>
        <strain evidence="4 5">DSM 23126</strain>
    </source>
</reference>
<accession>A0A1H2U6X7</accession>
<feature type="region of interest" description="Disordered" evidence="1">
    <location>
        <begin position="22"/>
        <end position="73"/>
    </location>
</feature>
<protein>
    <submittedName>
        <fullName evidence="4">DUF4097 and DUF4098 domain-containing protein YvlB</fullName>
    </submittedName>
</protein>
<dbReference type="PIRSF" id="PIRSF012569">
    <property type="entry name" value="UCP012569"/>
    <property type="match status" value="1"/>
</dbReference>
<dbReference type="OrthoDB" id="2240743at2"/>